<gene>
    <name evidence="2" type="ORF">JJB07_02630</name>
</gene>
<protein>
    <submittedName>
        <fullName evidence="2">Flagellar protein FlaG</fullName>
    </submittedName>
</protein>
<keyword evidence="2" id="KW-0969">Cilium</keyword>
<comment type="caution">
    <text evidence="2">The sequence shown here is derived from an EMBL/GenBank/DDBJ whole genome shotgun (WGS) entry which is preliminary data.</text>
</comment>
<dbReference type="PANTHER" id="PTHR37166:SF1">
    <property type="entry name" value="PROTEIN FLAG"/>
    <property type="match status" value="1"/>
</dbReference>
<feature type="compositionally biased region" description="Polar residues" evidence="1">
    <location>
        <begin position="1"/>
        <end position="14"/>
    </location>
</feature>
<keyword evidence="2" id="KW-0282">Flagellum</keyword>
<dbReference type="RefSeq" id="WP_201630873.1">
    <property type="nucleotide sequence ID" value="NZ_JAEQNB010000001.1"/>
</dbReference>
<evidence type="ECO:0000256" key="1">
    <source>
        <dbReference type="SAM" id="MobiDB-lite"/>
    </source>
</evidence>
<accession>A0ABS1J648</accession>
<keyword evidence="3" id="KW-1185">Reference proteome</keyword>
<reference evidence="2 3" key="1">
    <citation type="submission" date="2021-01" db="EMBL/GenBank/DDBJ databases">
        <title>Tumebacillus sp. strain ITR2 16S ribosomal RNA gene Genome sequencing and assembly.</title>
        <authorList>
            <person name="Kang M."/>
        </authorList>
    </citation>
    <scope>NUCLEOTIDE SEQUENCE [LARGE SCALE GENOMIC DNA]</scope>
    <source>
        <strain evidence="2 3">ITR2</strain>
    </source>
</reference>
<dbReference type="SUPFAM" id="SSF160214">
    <property type="entry name" value="FlaG-like"/>
    <property type="match status" value="1"/>
</dbReference>
<dbReference type="Pfam" id="PF03646">
    <property type="entry name" value="FlaG"/>
    <property type="match status" value="1"/>
</dbReference>
<evidence type="ECO:0000313" key="2">
    <source>
        <dbReference type="EMBL" id="MBL0385534.1"/>
    </source>
</evidence>
<dbReference type="InterPro" id="IPR035924">
    <property type="entry name" value="FlaG-like_sf"/>
</dbReference>
<dbReference type="Gene3D" id="3.30.160.170">
    <property type="entry name" value="FlaG-like"/>
    <property type="match status" value="1"/>
</dbReference>
<organism evidence="2 3">
    <name type="scientific">Tumebacillus amylolyticus</name>
    <dbReference type="NCBI Taxonomy" id="2801339"/>
    <lineage>
        <taxon>Bacteria</taxon>
        <taxon>Bacillati</taxon>
        <taxon>Bacillota</taxon>
        <taxon>Bacilli</taxon>
        <taxon>Bacillales</taxon>
        <taxon>Alicyclobacillaceae</taxon>
        <taxon>Tumebacillus</taxon>
    </lineage>
</organism>
<sequence length="117" mass="13357">MQVSRTPQAITSPETDQRGKEPVAQPQTVSEPPLIPSNASKSKAEQIEASFNRIQKQLQDMQDTKVQMDYDKDLDRVIVKYSSRTTGEMIHQIPSEQFVEFEKEFVKSVGLLFDKKV</sequence>
<feature type="region of interest" description="Disordered" evidence="1">
    <location>
        <begin position="1"/>
        <end position="45"/>
    </location>
</feature>
<keyword evidence="2" id="KW-0966">Cell projection</keyword>
<dbReference type="PANTHER" id="PTHR37166">
    <property type="entry name" value="PROTEIN FLAG"/>
    <property type="match status" value="1"/>
</dbReference>
<dbReference type="Proteomes" id="UP000602284">
    <property type="component" value="Unassembled WGS sequence"/>
</dbReference>
<dbReference type="InterPro" id="IPR005186">
    <property type="entry name" value="FlaG"/>
</dbReference>
<evidence type="ECO:0000313" key="3">
    <source>
        <dbReference type="Proteomes" id="UP000602284"/>
    </source>
</evidence>
<dbReference type="EMBL" id="JAEQNB010000001">
    <property type="protein sequence ID" value="MBL0385534.1"/>
    <property type="molecule type" value="Genomic_DNA"/>
</dbReference>
<name>A0ABS1J648_9BACL</name>
<proteinExistence type="predicted"/>